<feature type="domain" description="Mur ligase C-terminal" evidence="7">
    <location>
        <begin position="190"/>
        <end position="298"/>
    </location>
</feature>
<sequence>VTGTNGKTTVVTLVAQMLEYSGRRVATAGNIATPLVTAIDDAEVEAFVVEASSFRLGHARCFNAAPAAWTNFAPDHLDHHADLDAYLMAKSRIWEGISDPKDAVANLADPVLSQQAPLGSTGFGLATSTCRIEGGYLHFEDQKVISVREIRRSMPHDLLNAQAAAATALRFGAELEGCAQVLREFDGLAHRMSVVAEVGGVRFVNDSKATTPHATLAAVAGYPGAILIAGGRNKGLDLSTLADARPRAVVAIGEAASEIAIVFEGRCPVQIAESMQEAVEAAAAQSGSGGTVLLSPACASFDWYDSYEERGREFTHVVAEMEKRR</sequence>
<keyword evidence="5" id="KW-0547">Nucleotide-binding</keyword>
<evidence type="ECO:0000259" key="8">
    <source>
        <dbReference type="Pfam" id="PF08245"/>
    </source>
</evidence>
<dbReference type="GO" id="GO:0005524">
    <property type="term" value="F:ATP binding"/>
    <property type="evidence" value="ECO:0007669"/>
    <property type="project" value="UniProtKB-KW"/>
</dbReference>
<dbReference type="EMBL" id="UINC01002341">
    <property type="protein sequence ID" value="SUZ95633.1"/>
    <property type="molecule type" value="Genomic_DNA"/>
</dbReference>
<dbReference type="Gene3D" id="3.40.1190.10">
    <property type="entry name" value="Mur-like, catalytic domain"/>
    <property type="match status" value="1"/>
</dbReference>
<accession>A0A381S3A6</accession>
<keyword evidence="3" id="KW-0963">Cytoplasm</keyword>
<evidence type="ECO:0000259" key="7">
    <source>
        <dbReference type="Pfam" id="PF02875"/>
    </source>
</evidence>
<organism evidence="9">
    <name type="scientific">marine metagenome</name>
    <dbReference type="NCBI Taxonomy" id="408172"/>
    <lineage>
        <taxon>unclassified sequences</taxon>
        <taxon>metagenomes</taxon>
        <taxon>ecological metagenomes</taxon>
    </lineage>
</organism>
<dbReference type="GO" id="GO:0009252">
    <property type="term" value="P:peptidoglycan biosynthetic process"/>
    <property type="evidence" value="ECO:0007669"/>
    <property type="project" value="UniProtKB-UniPathway"/>
</dbReference>
<keyword evidence="4" id="KW-0436">Ligase</keyword>
<dbReference type="Pfam" id="PF08245">
    <property type="entry name" value="Mur_ligase_M"/>
    <property type="match status" value="1"/>
</dbReference>
<dbReference type="InterPro" id="IPR036565">
    <property type="entry name" value="Mur-like_cat_sf"/>
</dbReference>
<comment type="subcellular location">
    <subcellularLocation>
        <location evidence="1">Cytoplasm</location>
    </subcellularLocation>
</comment>
<dbReference type="Gene3D" id="3.90.190.20">
    <property type="entry name" value="Mur ligase, C-terminal domain"/>
    <property type="match status" value="1"/>
</dbReference>
<dbReference type="InterPro" id="IPR004101">
    <property type="entry name" value="Mur_ligase_C"/>
</dbReference>
<dbReference type="GO" id="GO:0005737">
    <property type="term" value="C:cytoplasm"/>
    <property type="evidence" value="ECO:0007669"/>
    <property type="project" value="UniProtKB-SubCell"/>
</dbReference>
<evidence type="ECO:0000256" key="2">
    <source>
        <dbReference type="ARBA" id="ARBA00004752"/>
    </source>
</evidence>
<evidence type="ECO:0000256" key="6">
    <source>
        <dbReference type="ARBA" id="ARBA00022840"/>
    </source>
</evidence>
<proteinExistence type="predicted"/>
<dbReference type="InterPro" id="IPR013221">
    <property type="entry name" value="Mur_ligase_cen"/>
</dbReference>
<dbReference type="InterPro" id="IPR005762">
    <property type="entry name" value="MurD"/>
</dbReference>
<dbReference type="SUPFAM" id="SSF53244">
    <property type="entry name" value="MurD-like peptide ligases, peptide-binding domain"/>
    <property type="match status" value="1"/>
</dbReference>
<dbReference type="NCBIfam" id="TIGR01087">
    <property type="entry name" value="murD"/>
    <property type="match status" value="1"/>
</dbReference>
<protein>
    <submittedName>
        <fullName evidence="9">Uncharacterized protein</fullName>
    </submittedName>
</protein>
<dbReference type="PANTHER" id="PTHR43692">
    <property type="entry name" value="UDP-N-ACETYLMURAMOYLALANINE--D-GLUTAMATE LIGASE"/>
    <property type="match status" value="1"/>
</dbReference>
<gene>
    <name evidence="9" type="ORF">METZ01_LOCUS48487</name>
</gene>
<evidence type="ECO:0000256" key="4">
    <source>
        <dbReference type="ARBA" id="ARBA00022598"/>
    </source>
</evidence>
<comment type="pathway">
    <text evidence="2">Cell wall biogenesis; peptidoglycan biosynthesis.</text>
</comment>
<feature type="domain" description="Mur ligase central" evidence="8">
    <location>
        <begin position="1"/>
        <end position="113"/>
    </location>
</feature>
<reference evidence="9" key="1">
    <citation type="submission" date="2018-05" db="EMBL/GenBank/DDBJ databases">
        <authorList>
            <person name="Lanie J.A."/>
            <person name="Ng W.-L."/>
            <person name="Kazmierczak K.M."/>
            <person name="Andrzejewski T.M."/>
            <person name="Davidsen T.M."/>
            <person name="Wayne K.J."/>
            <person name="Tettelin H."/>
            <person name="Glass J.I."/>
            <person name="Rusch D."/>
            <person name="Podicherti R."/>
            <person name="Tsui H.-C.T."/>
            <person name="Winkler M.E."/>
        </authorList>
    </citation>
    <scope>NUCLEOTIDE SEQUENCE</scope>
</reference>
<keyword evidence="6" id="KW-0067">ATP-binding</keyword>
<dbReference type="PANTHER" id="PTHR43692:SF1">
    <property type="entry name" value="UDP-N-ACETYLMURAMOYLALANINE--D-GLUTAMATE LIGASE"/>
    <property type="match status" value="1"/>
</dbReference>
<evidence type="ECO:0000256" key="5">
    <source>
        <dbReference type="ARBA" id="ARBA00022741"/>
    </source>
</evidence>
<dbReference type="GO" id="GO:0051301">
    <property type="term" value="P:cell division"/>
    <property type="evidence" value="ECO:0007669"/>
    <property type="project" value="InterPro"/>
</dbReference>
<dbReference type="UniPathway" id="UPA00219"/>
<feature type="non-terminal residue" evidence="9">
    <location>
        <position position="1"/>
    </location>
</feature>
<dbReference type="Pfam" id="PF02875">
    <property type="entry name" value="Mur_ligase_C"/>
    <property type="match status" value="1"/>
</dbReference>
<dbReference type="GO" id="GO:0008360">
    <property type="term" value="P:regulation of cell shape"/>
    <property type="evidence" value="ECO:0007669"/>
    <property type="project" value="InterPro"/>
</dbReference>
<dbReference type="SUPFAM" id="SSF53623">
    <property type="entry name" value="MurD-like peptide ligases, catalytic domain"/>
    <property type="match status" value="1"/>
</dbReference>
<dbReference type="GO" id="GO:0008764">
    <property type="term" value="F:UDP-N-acetylmuramoylalanine-D-glutamate ligase activity"/>
    <property type="evidence" value="ECO:0007669"/>
    <property type="project" value="UniProtKB-EC"/>
</dbReference>
<name>A0A381S3A6_9ZZZZ</name>
<dbReference type="AlphaFoldDB" id="A0A381S3A6"/>
<evidence type="ECO:0000256" key="3">
    <source>
        <dbReference type="ARBA" id="ARBA00022490"/>
    </source>
</evidence>
<evidence type="ECO:0000256" key="1">
    <source>
        <dbReference type="ARBA" id="ARBA00004496"/>
    </source>
</evidence>
<evidence type="ECO:0000313" key="9">
    <source>
        <dbReference type="EMBL" id="SUZ95633.1"/>
    </source>
</evidence>
<dbReference type="InterPro" id="IPR036615">
    <property type="entry name" value="Mur_ligase_C_dom_sf"/>
</dbReference>